<evidence type="ECO:0000256" key="1">
    <source>
        <dbReference type="SAM" id="Phobius"/>
    </source>
</evidence>
<dbReference type="OMA" id="SFTICNI"/>
<keyword evidence="1" id="KW-0812">Transmembrane</keyword>
<dbReference type="EMBL" id="CAJJDM010000014">
    <property type="protein sequence ID" value="CAD8051337.1"/>
    <property type="molecule type" value="Genomic_DNA"/>
</dbReference>
<feature type="transmembrane region" description="Helical" evidence="1">
    <location>
        <begin position="59"/>
        <end position="76"/>
    </location>
</feature>
<evidence type="ECO:0000313" key="3">
    <source>
        <dbReference type="Proteomes" id="UP000688137"/>
    </source>
</evidence>
<keyword evidence="1" id="KW-1133">Transmembrane helix</keyword>
<reference evidence="2" key="1">
    <citation type="submission" date="2021-01" db="EMBL/GenBank/DDBJ databases">
        <authorList>
            <consortium name="Genoscope - CEA"/>
            <person name="William W."/>
        </authorList>
    </citation>
    <scope>NUCLEOTIDE SEQUENCE</scope>
</reference>
<organism evidence="2 3">
    <name type="scientific">Paramecium primaurelia</name>
    <dbReference type="NCBI Taxonomy" id="5886"/>
    <lineage>
        <taxon>Eukaryota</taxon>
        <taxon>Sar</taxon>
        <taxon>Alveolata</taxon>
        <taxon>Ciliophora</taxon>
        <taxon>Intramacronucleata</taxon>
        <taxon>Oligohymenophorea</taxon>
        <taxon>Peniculida</taxon>
        <taxon>Parameciidae</taxon>
        <taxon>Paramecium</taxon>
    </lineage>
</organism>
<accession>A0A8S1K9C9</accession>
<dbReference type="Proteomes" id="UP000688137">
    <property type="component" value="Unassembled WGS sequence"/>
</dbReference>
<feature type="transmembrane region" description="Helical" evidence="1">
    <location>
        <begin position="83"/>
        <end position="101"/>
    </location>
</feature>
<keyword evidence="1" id="KW-0472">Membrane</keyword>
<gene>
    <name evidence="2" type="ORF">PPRIM_AZ9-3.1.T0180046</name>
</gene>
<feature type="transmembrane region" description="Helical" evidence="1">
    <location>
        <begin position="35"/>
        <end position="53"/>
    </location>
</feature>
<comment type="caution">
    <text evidence="2">The sequence shown here is derived from an EMBL/GenBank/DDBJ whole genome shotgun (WGS) entry which is preliminary data.</text>
</comment>
<name>A0A8S1K9C9_PARPR</name>
<evidence type="ECO:0000313" key="2">
    <source>
        <dbReference type="EMBL" id="CAD8051337.1"/>
    </source>
</evidence>
<evidence type="ECO:0008006" key="4">
    <source>
        <dbReference type="Google" id="ProtNLM"/>
    </source>
</evidence>
<proteinExistence type="predicted"/>
<protein>
    <recommendedName>
        <fullName evidence="4">Transmembrane protein</fullName>
    </recommendedName>
</protein>
<feature type="transmembrane region" description="Helical" evidence="1">
    <location>
        <begin position="155"/>
        <end position="172"/>
    </location>
</feature>
<keyword evidence="3" id="KW-1185">Reference proteome</keyword>
<sequence>MKKYSLKFLDVQSELEYQSQRNQHFRMPIFKSGHYGMLVISIIKLILNCYYSLYSDMPAIIATQIYIILSLILVKYKRTYIQIALLFFNYSLMAYEQVLMANISLTALPLFINSFTICNILIILVLDVFESYFLIVTTFSFKLINTILADTQRSYNIYAATCILILFLCYCSRRLNFQSRNNFLLSQKDNLWEKILPKIVNQPFLLFSFDNEKIEFQHKLSKSLNFQCNNTNDLKNFLRTTNHQSQSLEDFFFKENQKVSRNEQGSNTIMISNKKVVYAITYSIFYYQQPIFLVQFTEDILNNNSKIIQSNPNKYKQAQFKLYKFFFQHLQKSICRNDCQSLGFLRNICYKQILNYKLLRNKKFKISEQKLESLIQHVQQLFLYKKITIIYDIQQLSNIKTLKYHFYRILFEIFQGCNKRGSIYVKYNEASVQFQYVGKQLNQDCNDSLQQAIKYLIKHQDRRGKNEILLQIYQEPLVPFI</sequence>
<dbReference type="AlphaFoldDB" id="A0A8S1K9C9"/>